<dbReference type="InterPro" id="IPR007848">
    <property type="entry name" value="Small_mtfrase_dom"/>
</dbReference>
<dbReference type="Pfam" id="PF05175">
    <property type="entry name" value="MTS"/>
    <property type="match status" value="1"/>
</dbReference>
<comment type="caution">
    <text evidence="8">The sequence shown here is derived from an EMBL/GenBank/DDBJ whole genome shotgun (WGS) entry which is preliminary data.</text>
</comment>
<dbReference type="STRING" id="6573.A0A210R4K6"/>
<dbReference type="InterPro" id="IPR040758">
    <property type="entry name" value="PrmC_N"/>
</dbReference>
<dbReference type="InterPro" id="IPR029063">
    <property type="entry name" value="SAM-dependent_MTases_sf"/>
</dbReference>
<dbReference type="EC" id="2.1.1.297" evidence="1"/>
<evidence type="ECO:0000256" key="5">
    <source>
        <dbReference type="ARBA" id="ARBA00048391"/>
    </source>
</evidence>
<reference evidence="8 9" key="1">
    <citation type="journal article" date="2017" name="Nat. Ecol. Evol.">
        <title>Scallop genome provides insights into evolution of bilaterian karyotype and development.</title>
        <authorList>
            <person name="Wang S."/>
            <person name="Zhang J."/>
            <person name="Jiao W."/>
            <person name="Li J."/>
            <person name="Xun X."/>
            <person name="Sun Y."/>
            <person name="Guo X."/>
            <person name="Huan P."/>
            <person name="Dong B."/>
            <person name="Zhang L."/>
            <person name="Hu X."/>
            <person name="Sun X."/>
            <person name="Wang J."/>
            <person name="Zhao C."/>
            <person name="Wang Y."/>
            <person name="Wang D."/>
            <person name="Huang X."/>
            <person name="Wang R."/>
            <person name="Lv J."/>
            <person name="Li Y."/>
            <person name="Zhang Z."/>
            <person name="Liu B."/>
            <person name="Lu W."/>
            <person name="Hui Y."/>
            <person name="Liang J."/>
            <person name="Zhou Z."/>
            <person name="Hou R."/>
            <person name="Li X."/>
            <person name="Liu Y."/>
            <person name="Li H."/>
            <person name="Ning X."/>
            <person name="Lin Y."/>
            <person name="Zhao L."/>
            <person name="Xing Q."/>
            <person name="Dou J."/>
            <person name="Li Y."/>
            <person name="Mao J."/>
            <person name="Guo H."/>
            <person name="Dou H."/>
            <person name="Li T."/>
            <person name="Mu C."/>
            <person name="Jiang W."/>
            <person name="Fu Q."/>
            <person name="Fu X."/>
            <person name="Miao Y."/>
            <person name="Liu J."/>
            <person name="Yu Q."/>
            <person name="Li R."/>
            <person name="Liao H."/>
            <person name="Li X."/>
            <person name="Kong Y."/>
            <person name="Jiang Z."/>
            <person name="Chourrout D."/>
            <person name="Li R."/>
            <person name="Bao Z."/>
        </authorList>
    </citation>
    <scope>NUCLEOTIDE SEQUENCE [LARGE SCALE GENOMIC DNA]</scope>
    <source>
        <strain evidence="8 9">PY_sf001</strain>
    </source>
</reference>
<evidence type="ECO:0000313" key="8">
    <source>
        <dbReference type="EMBL" id="OWF55885.1"/>
    </source>
</evidence>
<evidence type="ECO:0000313" key="9">
    <source>
        <dbReference type="Proteomes" id="UP000242188"/>
    </source>
</evidence>
<evidence type="ECO:0000256" key="2">
    <source>
        <dbReference type="ARBA" id="ARBA00022603"/>
    </source>
</evidence>
<dbReference type="OrthoDB" id="269872at2759"/>
<keyword evidence="3 8" id="KW-0808">Transferase</keyword>
<keyword evidence="2 8" id="KW-0489">Methyltransferase</keyword>
<gene>
    <name evidence="8" type="ORF">KP79_PYT11665</name>
</gene>
<evidence type="ECO:0000256" key="1">
    <source>
        <dbReference type="ARBA" id="ARBA00012771"/>
    </source>
</evidence>
<dbReference type="InterPro" id="IPR002052">
    <property type="entry name" value="DNA_methylase_N6_adenine_CS"/>
</dbReference>
<evidence type="ECO:0000259" key="7">
    <source>
        <dbReference type="Pfam" id="PF17827"/>
    </source>
</evidence>
<organism evidence="8 9">
    <name type="scientific">Mizuhopecten yessoensis</name>
    <name type="common">Japanese scallop</name>
    <name type="synonym">Patinopecten yessoensis</name>
    <dbReference type="NCBI Taxonomy" id="6573"/>
    <lineage>
        <taxon>Eukaryota</taxon>
        <taxon>Metazoa</taxon>
        <taxon>Spiralia</taxon>
        <taxon>Lophotrochozoa</taxon>
        <taxon>Mollusca</taxon>
        <taxon>Bivalvia</taxon>
        <taxon>Autobranchia</taxon>
        <taxon>Pteriomorphia</taxon>
        <taxon>Pectinida</taxon>
        <taxon>Pectinoidea</taxon>
        <taxon>Pectinidae</taxon>
        <taxon>Mizuhopecten</taxon>
    </lineage>
</organism>
<feature type="domain" description="Methyltransferase small" evidence="6">
    <location>
        <begin position="170"/>
        <end position="255"/>
    </location>
</feature>
<evidence type="ECO:0000256" key="3">
    <source>
        <dbReference type="ARBA" id="ARBA00022679"/>
    </source>
</evidence>
<evidence type="ECO:0000256" key="4">
    <source>
        <dbReference type="ARBA" id="ARBA00022691"/>
    </source>
</evidence>
<protein>
    <recommendedName>
        <fullName evidence="1">peptide chain release factor N(5)-glutamine methyltransferase</fullName>
        <ecNumber evidence="1">2.1.1.297</ecNumber>
    </recommendedName>
</protein>
<sequence length="340" mass="38490">MKGDNSKTKNSLMFVLRTFHRQCSQFARRWCHTTTTGIVSPNARTPGEVEAHPQSVKATVDKWTHWLEGGNVPEAKESVQLIIASVLGHKMIHDVSEELMLNENQTARIAEMCRKRYKRMPVQYIIEEWDFHDLTLKMRPPVFIPRPETEELAQLAYNDIKKKQDSSKPIRILELGSGSGAISVYLLNKLPQSEVVAVDRSGEACALTGENAECTGVQKRLTTLLMDYSRPESLPTLRSHGLYDLVIANPPYIPTDEIETMETELTRYEDPHAFHGGKDGLDYVRIILSMSTQLLKPNSALWFEVGLGHCDAIRSEVTKEPIHGLRFCSAVKDFTNRKLD</sequence>
<dbReference type="NCBIfam" id="TIGR00536">
    <property type="entry name" value="hemK_fam"/>
    <property type="match status" value="1"/>
</dbReference>
<dbReference type="GO" id="GO:0005739">
    <property type="term" value="C:mitochondrion"/>
    <property type="evidence" value="ECO:0007669"/>
    <property type="project" value="TreeGrafter"/>
</dbReference>
<dbReference type="Gene3D" id="1.10.8.10">
    <property type="entry name" value="DNA helicase RuvA subunit, C-terminal domain"/>
    <property type="match status" value="1"/>
</dbReference>
<dbReference type="EMBL" id="NEDP02000459">
    <property type="protein sequence ID" value="OWF55885.1"/>
    <property type="molecule type" value="Genomic_DNA"/>
</dbReference>
<dbReference type="AlphaFoldDB" id="A0A210R4K6"/>
<dbReference type="Proteomes" id="UP000242188">
    <property type="component" value="Unassembled WGS sequence"/>
</dbReference>
<dbReference type="GO" id="GO:0102559">
    <property type="term" value="F:peptide chain release factor N(5)-glutamine methyltransferase activity"/>
    <property type="evidence" value="ECO:0007669"/>
    <property type="project" value="UniProtKB-EC"/>
</dbReference>
<dbReference type="InterPro" id="IPR004556">
    <property type="entry name" value="HemK-like"/>
</dbReference>
<dbReference type="Pfam" id="PF17827">
    <property type="entry name" value="PrmC_N"/>
    <property type="match status" value="1"/>
</dbReference>
<comment type="catalytic activity">
    <reaction evidence="5">
        <text>L-glutaminyl-[peptide chain release factor] + S-adenosyl-L-methionine = N(5)-methyl-L-glutaminyl-[peptide chain release factor] + S-adenosyl-L-homocysteine + H(+)</text>
        <dbReference type="Rhea" id="RHEA:42896"/>
        <dbReference type="Rhea" id="RHEA-COMP:10271"/>
        <dbReference type="Rhea" id="RHEA-COMP:10272"/>
        <dbReference type="ChEBI" id="CHEBI:15378"/>
        <dbReference type="ChEBI" id="CHEBI:30011"/>
        <dbReference type="ChEBI" id="CHEBI:57856"/>
        <dbReference type="ChEBI" id="CHEBI:59789"/>
        <dbReference type="ChEBI" id="CHEBI:61891"/>
        <dbReference type="EC" id="2.1.1.297"/>
    </reaction>
</comment>
<dbReference type="GO" id="GO:0003676">
    <property type="term" value="F:nucleic acid binding"/>
    <property type="evidence" value="ECO:0007669"/>
    <property type="project" value="InterPro"/>
</dbReference>
<accession>A0A210R4K6</accession>
<keyword evidence="9" id="KW-1185">Reference proteome</keyword>
<dbReference type="CDD" id="cd02440">
    <property type="entry name" value="AdoMet_MTases"/>
    <property type="match status" value="1"/>
</dbReference>
<proteinExistence type="predicted"/>
<feature type="domain" description="Release factor glutamine methyltransferase N-terminal" evidence="7">
    <location>
        <begin position="62"/>
        <end position="126"/>
    </location>
</feature>
<dbReference type="PANTHER" id="PTHR18895">
    <property type="entry name" value="HEMK METHYLTRANSFERASE"/>
    <property type="match status" value="1"/>
</dbReference>
<dbReference type="SUPFAM" id="SSF53335">
    <property type="entry name" value="S-adenosyl-L-methionine-dependent methyltransferases"/>
    <property type="match status" value="1"/>
</dbReference>
<name>A0A210R4K6_MIZYE</name>
<dbReference type="PROSITE" id="PS00092">
    <property type="entry name" value="N6_MTASE"/>
    <property type="match status" value="1"/>
</dbReference>
<keyword evidence="4" id="KW-0949">S-adenosyl-L-methionine</keyword>
<dbReference type="GO" id="GO:0032259">
    <property type="term" value="P:methylation"/>
    <property type="evidence" value="ECO:0007669"/>
    <property type="project" value="UniProtKB-KW"/>
</dbReference>
<dbReference type="Gene3D" id="3.40.50.150">
    <property type="entry name" value="Vaccinia Virus protein VP39"/>
    <property type="match status" value="1"/>
</dbReference>
<evidence type="ECO:0000259" key="6">
    <source>
        <dbReference type="Pfam" id="PF05175"/>
    </source>
</evidence>
<dbReference type="InterPro" id="IPR050320">
    <property type="entry name" value="N5-glutamine_MTase"/>
</dbReference>
<dbReference type="PANTHER" id="PTHR18895:SF74">
    <property type="entry name" value="MTRF1L RELEASE FACTOR GLUTAMINE METHYLTRANSFERASE"/>
    <property type="match status" value="1"/>
</dbReference>